<reference evidence="1" key="1">
    <citation type="submission" date="2019-08" db="EMBL/GenBank/DDBJ databases">
        <authorList>
            <person name="Kucharzyk K."/>
            <person name="Murdoch R.W."/>
            <person name="Higgins S."/>
            <person name="Loffler F."/>
        </authorList>
    </citation>
    <scope>NUCLEOTIDE SEQUENCE</scope>
</reference>
<accession>A0A645CQP3</accession>
<evidence type="ECO:0000313" key="1">
    <source>
        <dbReference type="EMBL" id="MPM79219.1"/>
    </source>
</evidence>
<comment type="caution">
    <text evidence="1">The sequence shown here is derived from an EMBL/GenBank/DDBJ whole genome shotgun (WGS) entry which is preliminary data.</text>
</comment>
<gene>
    <name evidence="1" type="ORF">SDC9_126252</name>
</gene>
<protein>
    <submittedName>
        <fullName evidence="1">Uncharacterized protein</fullName>
    </submittedName>
</protein>
<dbReference type="AlphaFoldDB" id="A0A645CQP3"/>
<sequence length="141" mass="16366">MPIYRRRETNFFEFHYLLVLALFLVALDQLEPVLAVVHDLAYGRFAIGRNEHKVEFFVLRERERLRRGVYAELFPVASNKTHFLCVDLIVDHQIDIANIHTPPIKIKAGRNCPPKLLLSADCRSRTIPGRRETGAFLLLTR</sequence>
<name>A0A645CQP3_9ZZZZ</name>
<dbReference type="EMBL" id="VSSQ01029191">
    <property type="protein sequence ID" value="MPM79219.1"/>
    <property type="molecule type" value="Genomic_DNA"/>
</dbReference>
<organism evidence="1">
    <name type="scientific">bioreactor metagenome</name>
    <dbReference type="NCBI Taxonomy" id="1076179"/>
    <lineage>
        <taxon>unclassified sequences</taxon>
        <taxon>metagenomes</taxon>
        <taxon>ecological metagenomes</taxon>
    </lineage>
</organism>
<proteinExistence type="predicted"/>